<evidence type="ECO:0000313" key="1">
    <source>
        <dbReference type="EMBL" id="KAJ3616151.1"/>
    </source>
</evidence>
<dbReference type="Proteomes" id="UP001168821">
    <property type="component" value="Unassembled WGS sequence"/>
</dbReference>
<sequence length="472" mass="54783">MNNAESHAWIECVPTLCKSLIRYNLINVTSLLLNEIYLDQVYCNEKVLNILCLYYTKTLQWDDHQRIYQKLIKNYASIEKEPKLYESRFLRYYDLACAQSAKRLLFLLLKSYICPTLYSLGLAAATFFKAKGWSYCENFLSSLEQSLKKFVITELIRVFLTDTRYGLSRDAYELYCTLKDEIFSCLKTIDISLCVYLFKLLSIYGKEHDLEYICRESDLINKLVSNLYFFTEFLHFLSKQKAHSLVLKYADEHLAFGLQSSRGRIVPTDEIYGLLLYSSLAVNNLQFFEMIKSRYSAAFPKESSFTAMMCLKGYAAAQDNELFDATLSRMTGVSTLPLDRESCEVILSLYQDDLIKQLKVADFLVTVAGRKSHTYGAIISHLPQDASTDVWNWLFETVLLLDPDISTIIDFLKTLKPRLPMRYTGIMDCIYTQHSRGTFSADEYKQIIKELKRLKWSKACAFFNSAFTKKYN</sequence>
<dbReference type="AlphaFoldDB" id="A0AA38LYL1"/>
<reference evidence="1" key="1">
    <citation type="journal article" date="2023" name="G3 (Bethesda)">
        <title>Whole genome assemblies of Zophobas morio and Tenebrio molitor.</title>
        <authorList>
            <person name="Kaur S."/>
            <person name="Stinson S.A."/>
            <person name="diCenzo G.C."/>
        </authorList>
    </citation>
    <scope>NUCLEOTIDE SEQUENCE</scope>
    <source>
        <strain evidence="1">QUZm001</strain>
    </source>
</reference>
<comment type="caution">
    <text evidence="1">The sequence shown here is derived from an EMBL/GenBank/DDBJ whole genome shotgun (WGS) entry which is preliminary data.</text>
</comment>
<protein>
    <submittedName>
        <fullName evidence="1">Uncharacterized protein</fullName>
    </submittedName>
</protein>
<gene>
    <name evidence="1" type="ORF">Zmor_012033</name>
</gene>
<organism evidence="1 2">
    <name type="scientific">Zophobas morio</name>
    <dbReference type="NCBI Taxonomy" id="2755281"/>
    <lineage>
        <taxon>Eukaryota</taxon>
        <taxon>Metazoa</taxon>
        <taxon>Ecdysozoa</taxon>
        <taxon>Arthropoda</taxon>
        <taxon>Hexapoda</taxon>
        <taxon>Insecta</taxon>
        <taxon>Pterygota</taxon>
        <taxon>Neoptera</taxon>
        <taxon>Endopterygota</taxon>
        <taxon>Coleoptera</taxon>
        <taxon>Polyphaga</taxon>
        <taxon>Cucujiformia</taxon>
        <taxon>Tenebrionidae</taxon>
        <taxon>Zophobas</taxon>
    </lineage>
</organism>
<accession>A0AA38LYL1</accession>
<evidence type="ECO:0000313" key="2">
    <source>
        <dbReference type="Proteomes" id="UP001168821"/>
    </source>
</evidence>
<name>A0AA38LYL1_9CUCU</name>
<dbReference type="EMBL" id="JALNTZ010003727">
    <property type="protein sequence ID" value="KAJ3616151.1"/>
    <property type="molecule type" value="Genomic_DNA"/>
</dbReference>
<keyword evidence="2" id="KW-1185">Reference proteome</keyword>
<proteinExistence type="predicted"/>